<sequence length="508" mass="56749">MPTELPVPRTLEGWLKQLDDIRLPIPAGHHRQVSLALSDNQRSLREIADLIEDSPALALAVLREANRRTGALGEPAESLEQALTRLGLKRAEELLQRLPAVDERQIPQSLRQMQLIGQHASQQASGLFGARLARLWQEIHWGSLLFLSPLWPLLVAHPTLFATWERRVLGQHEPASKVERDLLGVPAVRLCQALAEHWRLPAWIVQGYRLLGNDRRLLVKALHIARENAHPLHQQQLLDADPPLRRWLTQPSNTVLLANGLALSAHDAWDSPHSLRWQRWAGLYLQMPLDELQQAIHQQAATSARLHRCDADLWHPAQALIWPWQARRLQQAPAQAAPPKAEQLAEWRKRCGELLAEPSGFANLQQLLVAASAALKACGMRRGMLLLVDRSHQRLSVQQTFGLPKDAAQLNLAPANSQVLQRLVSAPGQLRLNPQNRAQYAALIPDGLKALFPGEHLLLRSIAHKGKVTLLLALDQDGLPFADVSLQAFGKTVQCIERALASFARRGH</sequence>
<evidence type="ECO:0000313" key="2">
    <source>
        <dbReference type="EMBL" id="SDW13781.1"/>
    </source>
</evidence>
<name>A0A1H2R345_9PSED</name>
<dbReference type="AlphaFoldDB" id="A0A1H2R345"/>
<dbReference type="Proteomes" id="UP000243778">
    <property type="component" value="Unassembled WGS sequence"/>
</dbReference>
<evidence type="ECO:0000313" key="3">
    <source>
        <dbReference type="Proteomes" id="UP000243778"/>
    </source>
</evidence>
<accession>A0A1H2R345</accession>
<proteinExistence type="predicted"/>
<dbReference type="STRING" id="1007099.SAMN05216287_0221"/>
<dbReference type="OrthoDB" id="7023490at2"/>
<feature type="domain" description="HDOD" evidence="1">
    <location>
        <begin position="23"/>
        <end position="214"/>
    </location>
</feature>
<dbReference type="InterPro" id="IPR013976">
    <property type="entry name" value="HDOD"/>
</dbReference>
<evidence type="ECO:0000259" key="1">
    <source>
        <dbReference type="PROSITE" id="PS51833"/>
    </source>
</evidence>
<dbReference type="PROSITE" id="PS51833">
    <property type="entry name" value="HDOD"/>
    <property type="match status" value="1"/>
</dbReference>
<keyword evidence="3" id="KW-1185">Reference proteome</keyword>
<dbReference type="RefSeq" id="WP_090223861.1">
    <property type="nucleotide sequence ID" value="NZ_FNNU01000001.1"/>
</dbReference>
<gene>
    <name evidence="2" type="ORF">SAMN05216287_0221</name>
</gene>
<organism evidence="2 3">
    <name type="scientific">Pseudomonas kuykendallii</name>
    <dbReference type="NCBI Taxonomy" id="1007099"/>
    <lineage>
        <taxon>Bacteria</taxon>
        <taxon>Pseudomonadati</taxon>
        <taxon>Pseudomonadota</taxon>
        <taxon>Gammaproteobacteria</taxon>
        <taxon>Pseudomonadales</taxon>
        <taxon>Pseudomonadaceae</taxon>
        <taxon>Pseudomonas</taxon>
    </lineage>
</organism>
<dbReference type="EMBL" id="FNNU01000001">
    <property type="protein sequence ID" value="SDW13781.1"/>
    <property type="molecule type" value="Genomic_DNA"/>
</dbReference>
<dbReference type="Gene3D" id="1.10.3210.10">
    <property type="entry name" value="Hypothetical protein af1432"/>
    <property type="match status" value="1"/>
</dbReference>
<reference evidence="3" key="1">
    <citation type="submission" date="2016-10" db="EMBL/GenBank/DDBJ databases">
        <authorList>
            <person name="Varghese N."/>
            <person name="Submissions S."/>
        </authorList>
    </citation>
    <scope>NUCLEOTIDE SEQUENCE [LARGE SCALE GENOMIC DNA]</scope>
    <source>
        <strain evidence="3">NRRL B-59562</strain>
    </source>
</reference>
<protein>
    <submittedName>
        <fullName evidence="2">HDOD domain-containing protein</fullName>
    </submittedName>
</protein>
<dbReference type="SUPFAM" id="SSF109604">
    <property type="entry name" value="HD-domain/PDEase-like"/>
    <property type="match status" value="1"/>
</dbReference>
<dbReference type="Pfam" id="PF08668">
    <property type="entry name" value="HDOD"/>
    <property type="match status" value="1"/>
</dbReference>